<protein>
    <submittedName>
        <fullName evidence="1">Uncharacterized protein</fullName>
    </submittedName>
</protein>
<accession>A0AAV4NGM7</accession>
<dbReference type="Proteomes" id="UP001054945">
    <property type="component" value="Unassembled WGS sequence"/>
</dbReference>
<evidence type="ECO:0000313" key="2">
    <source>
        <dbReference type="Proteomes" id="UP001054945"/>
    </source>
</evidence>
<comment type="caution">
    <text evidence="1">The sequence shown here is derived from an EMBL/GenBank/DDBJ whole genome shotgun (WGS) entry which is preliminary data.</text>
</comment>
<gene>
    <name evidence="1" type="ORF">CEXT_629851</name>
</gene>
<dbReference type="AlphaFoldDB" id="A0AAV4NGM7"/>
<evidence type="ECO:0000313" key="1">
    <source>
        <dbReference type="EMBL" id="GIX83911.1"/>
    </source>
</evidence>
<keyword evidence="2" id="KW-1185">Reference proteome</keyword>
<sequence>MKHANKTPRHICVLGASPAAAGCFATVKSGIWDIIRDKGGARRQHERRLDETNRKSTWSFFRTDEQNRKNTTYLLRRPMLTVELRGRIFQPEQGERAAIRPPYLYKGWKKIFVLKELQRLVGDHVG</sequence>
<proteinExistence type="predicted"/>
<organism evidence="1 2">
    <name type="scientific">Caerostris extrusa</name>
    <name type="common">Bark spider</name>
    <name type="synonym">Caerostris bankana</name>
    <dbReference type="NCBI Taxonomy" id="172846"/>
    <lineage>
        <taxon>Eukaryota</taxon>
        <taxon>Metazoa</taxon>
        <taxon>Ecdysozoa</taxon>
        <taxon>Arthropoda</taxon>
        <taxon>Chelicerata</taxon>
        <taxon>Arachnida</taxon>
        <taxon>Araneae</taxon>
        <taxon>Araneomorphae</taxon>
        <taxon>Entelegynae</taxon>
        <taxon>Araneoidea</taxon>
        <taxon>Araneidae</taxon>
        <taxon>Caerostris</taxon>
    </lineage>
</organism>
<dbReference type="EMBL" id="BPLR01020914">
    <property type="protein sequence ID" value="GIX83911.1"/>
    <property type="molecule type" value="Genomic_DNA"/>
</dbReference>
<reference evidence="1 2" key="1">
    <citation type="submission" date="2021-06" db="EMBL/GenBank/DDBJ databases">
        <title>Caerostris extrusa draft genome.</title>
        <authorList>
            <person name="Kono N."/>
            <person name="Arakawa K."/>
        </authorList>
    </citation>
    <scope>NUCLEOTIDE SEQUENCE [LARGE SCALE GENOMIC DNA]</scope>
</reference>
<name>A0AAV4NGM7_CAEEX</name>
<dbReference type="PROSITE" id="PS51257">
    <property type="entry name" value="PROKAR_LIPOPROTEIN"/>
    <property type="match status" value="1"/>
</dbReference>